<feature type="domain" description="Nose resistant-to-fluoxetine protein N-terminal" evidence="1">
    <location>
        <begin position="15"/>
        <end position="65"/>
    </location>
</feature>
<feature type="non-terminal residue" evidence="2">
    <location>
        <position position="1"/>
    </location>
</feature>
<dbReference type="EMBL" id="OW152821">
    <property type="protein sequence ID" value="CAH2076901.1"/>
    <property type="molecule type" value="Genomic_DNA"/>
</dbReference>
<dbReference type="InterPro" id="IPR006621">
    <property type="entry name" value="Nose-resist-to-fluoxetine_N"/>
</dbReference>
<gene>
    <name evidence="2" type="ORF">IPOD504_LOCUS17463</name>
</gene>
<accession>A0ABN8J736</accession>
<dbReference type="Proteomes" id="UP000837857">
    <property type="component" value="Chromosome 9"/>
</dbReference>
<reference evidence="2" key="1">
    <citation type="submission" date="2022-03" db="EMBL/GenBank/DDBJ databases">
        <authorList>
            <person name="Martin H S."/>
        </authorList>
    </citation>
    <scope>NUCLEOTIDE SEQUENCE</scope>
</reference>
<name>A0ABN8J736_9NEOP</name>
<protein>
    <recommendedName>
        <fullName evidence="1">Nose resistant-to-fluoxetine protein N-terminal domain-containing protein</fullName>
    </recommendedName>
</protein>
<sequence>MSSSNRLIGKTLKQNFLDAGIRFPRGFFQGNTEDFGNYHQCLGIDLPFEGTNVGGKYCVIRVPVSQDLDLPGLSAAADSIDLKSLKLGADFELILEKYYTVIKAYRVLSGFGLDDR</sequence>
<keyword evidence="3" id="KW-1185">Reference proteome</keyword>
<proteinExistence type="predicted"/>
<evidence type="ECO:0000313" key="2">
    <source>
        <dbReference type="EMBL" id="CAH2076901.1"/>
    </source>
</evidence>
<organism evidence="2 3">
    <name type="scientific">Iphiclides podalirius</name>
    <name type="common">scarce swallowtail</name>
    <dbReference type="NCBI Taxonomy" id="110791"/>
    <lineage>
        <taxon>Eukaryota</taxon>
        <taxon>Metazoa</taxon>
        <taxon>Ecdysozoa</taxon>
        <taxon>Arthropoda</taxon>
        <taxon>Hexapoda</taxon>
        <taxon>Insecta</taxon>
        <taxon>Pterygota</taxon>
        <taxon>Neoptera</taxon>
        <taxon>Endopterygota</taxon>
        <taxon>Lepidoptera</taxon>
        <taxon>Glossata</taxon>
        <taxon>Ditrysia</taxon>
        <taxon>Papilionoidea</taxon>
        <taxon>Papilionidae</taxon>
        <taxon>Papilioninae</taxon>
        <taxon>Iphiclides</taxon>
    </lineage>
</organism>
<evidence type="ECO:0000313" key="3">
    <source>
        <dbReference type="Proteomes" id="UP000837857"/>
    </source>
</evidence>
<evidence type="ECO:0000259" key="1">
    <source>
        <dbReference type="Pfam" id="PF20146"/>
    </source>
</evidence>
<dbReference type="Pfam" id="PF20146">
    <property type="entry name" value="NRF"/>
    <property type="match status" value="1"/>
</dbReference>